<protein>
    <recommendedName>
        <fullName evidence="3">DUF1579 domain-containing protein</fullName>
    </recommendedName>
</protein>
<dbReference type="RefSeq" id="WP_248413212.1">
    <property type="nucleotide sequence ID" value="NZ_JALPQF010000011.1"/>
</dbReference>
<comment type="caution">
    <text evidence="1">The sequence shown here is derived from an EMBL/GenBank/DDBJ whole genome shotgun (WGS) entry which is preliminary data.</text>
</comment>
<evidence type="ECO:0008006" key="3">
    <source>
        <dbReference type="Google" id="ProtNLM"/>
    </source>
</evidence>
<accession>A0ABT0HA47</accession>
<sequence length="158" mass="18428">MKRKLFFILILVVSYTYSQELNENTFDFWVGHWNVSWTNANGEKVSGDNNIKRILDDKVIQENFRDPTTNYTGMSLSIFNPTTKVWKQTWVDSGGGHFNFTGAIIDGHPVFKTEMTQNTQQRMVFKNIKPTGFDWIWEGTKDGGKSWKTLWLITYSKK</sequence>
<dbReference type="EMBL" id="JALPQF010000011">
    <property type="protein sequence ID" value="MCK8481232.1"/>
    <property type="molecule type" value="Genomic_DNA"/>
</dbReference>
<dbReference type="Proteomes" id="UP001203687">
    <property type="component" value="Unassembled WGS sequence"/>
</dbReference>
<reference evidence="1" key="1">
    <citation type="submission" date="2022-04" db="EMBL/GenBank/DDBJ databases">
        <authorList>
            <person name="Ren T."/>
        </authorList>
    </citation>
    <scope>NUCLEOTIDE SEQUENCE</scope>
    <source>
        <strain evidence="1">F63249</strain>
    </source>
</reference>
<proteinExistence type="predicted"/>
<evidence type="ECO:0000313" key="1">
    <source>
        <dbReference type="EMBL" id="MCK8481232.1"/>
    </source>
</evidence>
<name>A0ABT0HA47_9FLAO</name>
<keyword evidence="2" id="KW-1185">Reference proteome</keyword>
<gene>
    <name evidence="1" type="ORF">MUY34_11395</name>
</gene>
<organism evidence="1 2">
    <name type="scientific">Psychroserpens algicola</name>
    <dbReference type="NCBI Taxonomy" id="1719034"/>
    <lineage>
        <taxon>Bacteria</taxon>
        <taxon>Pseudomonadati</taxon>
        <taxon>Bacteroidota</taxon>
        <taxon>Flavobacteriia</taxon>
        <taxon>Flavobacteriales</taxon>
        <taxon>Flavobacteriaceae</taxon>
        <taxon>Psychroserpens</taxon>
    </lineage>
</organism>
<evidence type="ECO:0000313" key="2">
    <source>
        <dbReference type="Proteomes" id="UP001203687"/>
    </source>
</evidence>